<evidence type="ECO:0000313" key="2">
    <source>
        <dbReference type="Proteomes" id="UP000298179"/>
    </source>
</evidence>
<dbReference type="Proteomes" id="UP000298179">
    <property type="component" value="Unassembled WGS sequence"/>
</dbReference>
<organism evidence="1 2">
    <name type="scientific">Jiella endophytica</name>
    <dbReference type="NCBI Taxonomy" id="2558362"/>
    <lineage>
        <taxon>Bacteria</taxon>
        <taxon>Pseudomonadati</taxon>
        <taxon>Pseudomonadota</taxon>
        <taxon>Alphaproteobacteria</taxon>
        <taxon>Hyphomicrobiales</taxon>
        <taxon>Aurantimonadaceae</taxon>
        <taxon>Jiella</taxon>
    </lineage>
</organism>
<proteinExistence type="predicted"/>
<dbReference type="RefSeq" id="WP_134763543.1">
    <property type="nucleotide sequence ID" value="NZ_SOZD01000006.1"/>
</dbReference>
<gene>
    <name evidence="1" type="ORF">E3C22_19550</name>
</gene>
<keyword evidence="2" id="KW-1185">Reference proteome</keyword>
<dbReference type="OrthoDB" id="7861469at2"/>
<protein>
    <submittedName>
        <fullName evidence="1">Uncharacterized protein</fullName>
    </submittedName>
</protein>
<name>A0A4Y8RDQ3_9HYPH</name>
<dbReference type="EMBL" id="SOZD01000006">
    <property type="protein sequence ID" value="TFF19862.1"/>
    <property type="molecule type" value="Genomic_DNA"/>
</dbReference>
<accession>A0A4Y8RDQ3</accession>
<reference evidence="1 2" key="1">
    <citation type="submission" date="2019-03" db="EMBL/GenBank/DDBJ databases">
        <title>Jiella endophytica sp. nov., a novel endophytic bacterium isolated from root of Ficus microcarpa Linn. f.</title>
        <authorList>
            <person name="Tuo L."/>
        </authorList>
    </citation>
    <scope>NUCLEOTIDE SEQUENCE [LARGE SCALE GENOMIC DNA]</scope>
    <source>
        <strain evidence="1 2">CBS5Q-3</strain>
    </source>
</reference>
<dbReference type="AlphaFoldDB" id="A0A4Y8RDQ3"/>
<sequence length="94" mass="10445">MADRKADLDAENSAAMEVEIEPALSDFAGAAVTRLGYLHPRATFNVRDHVIVVEGAIGDAPTMRRDVLHALYRERISDRGEDLRTRLIEGLLSR</sequence>
<evidence type="ECO:0000313" key="1">
    <source>
        <dbReference type="EMBL" id="TFF19862.1"/>
    </source>
</evidence>
<comment type="caution">
    <text evidence="1">The sequence shown here is derived from an EMBL/GenBank/DDBJ whole genome shotgun (WGS) entry which is preliminary data.</text>
</comment>